<feature type="region of interest" description="Disordered" evidence="13">
    <location>
        <begin position="162"/>
        <end position="181"/>
    </location>
</feature>
<name>A0A7R8XBM4_9CRUS</name>
<evidence type="ECO:0000256" key="13">
    <source>
        <dbReference type="SAM" id="MobiDB-lite"/>
    </source>
</evidence>
<comment type="similarity">
    <text evidence="2 12">Belongs to the amiloride-sensitive sodium channel (TC 1.A.6) family.</text>
</comment>
<feature type="chain" id="PRO_5036402482" evidence="14">
    <location>
        <begin position="20"/>
        <end position="444"/>
    </location>
</feature>
<evidence type="ECO:0000256" key="3">
    <source>
        <dbReference type="ARBA" id="ARBA00022448"/>
    </source>
</evidence>
<keyword evidence="9" id="KW-0472">Membrane</keyword>
<evidence type="ECO:0000256" key="12">
    <source>
        <dbReference type="RuleBase" id="RU000679"/>
    </source>
</evidence>
<feature type="signal peptide" evidence="14">
    <location>
        <begin position="1"/>
        <end position="19"/>
    </location>
</feature>
<evidence type="ECO:0000256" key="1">
    <source>
        <dbReference type="ARBA" id="ARBA00004141"/>
    </source>
</evidence>
<evidence type="ECO:0000256" key="7">
    <source>
        <dbReference type="ARBA" id="ARBA00023053"/>
    </source>
</evidence>
<evidence type="ECO:0000313" key="16">
    <source>
        <dbReference type="Proteomes" id="UP000677054"/>
    </source>
</evidence>
<evidence type="ECO:0000313" key="15">
    <source>
        <dbReference type="EMBL" id="CAD7244836.1"/>
    </source>
</evidence>
<evidence type="ECO:0000256" key="2">
    <source>
        <dbReference type="ARBA" id="ARBA00007193"/>
    </source>
</evidence>
<dbReference type="Pfam" id="PF00858">
    <property type="entry name" value="ASC"/>
    <property type="match status" value="1"/>
</dbReference>
<keyword evidence="16" id="KW-1185">Reference proteome</keyword>
<evidence type="ECO:0000256" key="14">
    <source>
        <dbReference type="SAM" id="SignalP"/>
    </source>
</evidence>
<dbReference type="Proteomes" id="UP000677054">
    <property type="component" value="Unassembled WGS sequence"/>
</dbReference>
<evidence type="ECO:0000256" key="9">
    <source>
        <dbReference type="ARBA" id="ARBA00023136"/>
    </source>
</evidence>
<dbReference type="PANTHER" id="PTHR11690:SF1">
    <property type="entry name" value="DEGENERIN LIKE"/>
    <property type="match status" value="1"/>
</dbReference>
<evidence type="ECO:0000256" key="10">
    <source>
        <dbReference type="ARBA" id="ARBA00023201"/>
    </source>
</evidence>
<keyword evidence="14" id="KW-0732">Signal</keyword>
<evidence type="ECO:0000256" key="5">
    <source>
        <dbReference type="ARBA" id="ARBA00022692"/>
    </source>
</evidence>
<organism evidence="15">
    <name type="scientific">Darwinula stevensoni</name>
    <dbReference type="NCBI Taxonomy" id="69355"/>
    <lineage>
        <taxon>Eukaryota</taxon>
        <taxon>Metazoa</taxon>
        <taxon>Ecdysozoa</taxon>
        <taxon>Arthropoda</taxon>
        <taxon>Crustacea</taxon>
        <taxon>Oligostraca</taxon>
        <taxon>Ostracoda</taxon>
        <taxon>Podocopa</taxon>
        <taxon>Podocopida</taxon>
        <taxon>Darwinulocopina</taxon>
        <taxon>Darwinuloidea</taxon>
        <taxon>Darwinulidae</taxon>
        <taxon>Darwinula</taxon>
    </lineage>
</organism>
<keyword evidence="5 12" id="KW-0812">Transmembrane</keyword>
<dbReference type="AlphaFoldDB" id="A0A7R8XBM4"/>
<keyword evidence="11 12" id="KW-0407">Ion channel</keyword>
<evidence type="ECO:0000256" key="6">
    <source>
        <dbReference type="ARBA" id="ARBA00022989"/>
    </source>
</evidence>
<accession>A0A7R8XBM4</accession>
<evidence type="ECO:0000256" key="8">
    <source>
        <dbReference type="ARBA" id="ARBA00023065"/>
    </source>
</evidence>
<reference evidence="15" key="1">
    <citation type="submission" date="2020-11" db="EMBL/GenBank/DDBJ databases">
        <authorList>
            <person name="Tran Van P."/>
        </authorList>
    </citation>
    <scope>NUCLEOTIDE SEQUENCE</scope>
</reference>
<dbReference type="PANTHER" id="PTHR11690">
    <property type="entry name" value="AMILORIDE-SENSITIVE SODIUM CHANNEL-RELATED"/>
    <property type="match status" value="1"/>
</dbReference>
<dbReference type="GO" id="GO:0015280">
    <property type="term" value="F:ligand-gated sodium channel activity"/>
    <property type="evidence" value="ECO:0007669"/>
    <property type="project" value="TreeGrafter"/>
</dbReference>
<dbReference type="InterPro" id="IPR001873">
    <property type="entry name" value="ENaC"/>
</dbReference>
<keyword evidence="6" id="KW-1133">Transmembrane helix</keyword>
<evidence type="ECO:0000256" key="4">
    <source>
        <dbReference type="ARBA" id="ARBA00022461"/>
    </source>
</evidence>
<evidence type="ECO:0000256" key="11">
    <source>
        <dbReference type="ARBA" id="ARBA00023303"/>
    </source>
</evidence>
<keyword evidence="4 12" id="KW-0894">Sodium channel</keyword>
<dbReference type="GO" id="GO:0005886">
    <property type="term" value="C:plasma membrane"/>
    <property type="evidence" value="ECO:0007669"/>
    <property type="project" value="TreeGrafter"/>
</dbReference>
<keyword evidence="3 12" id="KW-0813">Transport</keyword>
<proteinExistence type="inferred from homology"/>
<keyword evidence="7" id="KW-0915">Sodium</keyword>
<gene>
    <name evidence="15" type="ORF">DSTB1V02_LOCUS4723</name>
</gene>
<keyword evidence="8 12" id="KW-0406">Ion transport</keyword>
<comment type="subcellular location">
    <subcellularLocation>
        <location evidence="1">Membrane</location>
        <topology evidence="1">Multi-pass membrane protein</topology>
    </subcellularLocation>
</comment>
<dbReference type="EMBL" id="CAJPEV010000724">
    <property type="protein sequence ID" value="CAG0887921.1"/>
    <property type="molecule type" value="Genomic_DNA"/>
</dbReference>
<protein>
    <submittedName>
        <fullName evidence="15">Uncharacterized protein</fullName>
    </submittedName>
</protein>
<sequence>MGAFVVVVAFLLCVSQTMTMLFRSKVVQLLQRYQSNPTNTLLTIEDVNEVIPPLVTVCPFPGYNATVLGELGVGAEEISWEGEEGILGRRNLSMLDIYKRASMDVLDLMRELSVFAIGAEGDAVDCRRVDRVLDGSRASYRSPFPIAFNRLFRALKKGKGVGHGLDDRKGQRGSAPSSPPLLLSSSPPLLLSSSPPLLLSSSPLLSSFLPLLHSSPQPTEAPRCIWEKLERGNWTEKMFATAETGPRFCRCISFGFSVAVLVGVSSGRVRFVFDLPAGNVTMLKVFLDDAALGSSDFLRISRGRALEVYPESNVAVSVCHKNIHFLNRPETSCNSTPRYNQQRCLHECVEKILVEKVGCVVPELLNNPQPGYPPPCRTKAEVHRFVAEYAGVRRRKLPLRDLGCSCKKACQRKEYQVGVRSHTPRGPEDGRGSSLVLHFPCRGV</sequence>
<keyword evidence="10 12" id="KW-0739">Sodium transport</keyword>
<dbReference type="EMBL" id="LR900241">
    <property type="protein sequence ID" value="CAD7244836.1"/>
    <property type="molecule type" value="Genomic_DNA"/>
</dbReference>